<dbReference type="Pfam" id="PF02441">
    <property type="entry name" value="Flavoprotein"/>
    <property type="match status" value="1"/>
</dbReference>
<dbReference type="EMBL" id="KK033404">
    <property type="protein sequence ID" value="EXL66836.1"/>
    <property type="molecule type" value="Genomic_DNA"/>
</dbReference>
<dbReference type="InterPro" id="IPR004507">
    <property type="entry name" value="UbiX-like"/>
</dbReference>
<dbReference type="EC" id="2.5.1.129" evidence="6"/>
<comment type="subunit">
    <text evidence="6">Oligomer.</text>
</comment>
<keyword evidence="1 6" id="KW-0637">Prenyltransferase</keyword>
<evidence type="ECO:0000256" key="1">
    <source>
        <dbReference type="ARBA" id="ARBA00022602"/>
    </source>
</evidence>
<evidence type="ECO:0000256" key="2">
    <source>
        <dbReference type="ARBA" id="ARBA00022630"/>
    </source>
</evidence>
<protein>
    <recommendedName>
        <fullName evidence="6">Flavin prenyltransferase PAD1, mitochondrial</fullName>
        <ecNumber evidence="6">2.5.1.129</ecNumber>
    </recommendedName>
</protein>
<dbReference type="NCBIfam" id="TIGR00421">
    <property type="entry name" value="ubiX_pad"/>
    <property type="match status" value="1"/>
</dbReference>
<evidence type="ECO:0000256" key="6">
    <source>
        <dbReference type="HAMAP-Rule" id="MF_03197"/>
    </source>
</evidence>
<feature type="binding site" evidence="6">
    <location>
        <begin position="74"/>
        <end position="76"/>
    </location>
    <ligand>
        <name>FMN</name>
        <dbReference type="ChEBI" id="CHEBI:58210"/>
    </ligand>
</feature>
<feature type="binding site" evidence="6">
    <location>
        <position position="100"/>
    </location>
    <ligand>
        <name>FMN</name>
        <dbReference type="ChEBI" id="CHEBI:58210"/>
    </ligand>
</feature>
<dbReference type="PANTHER" id="PTHR43374:SF1">
    <property type="entry name" value="FLAVIN PRENYLTRANSFERASE PAD1, MITOCHONDRIAL"/>
    <property type="match status" value="1"/>
</dbReference>
<evidence type="ECO:0000256" key="3">
    <source>
        <dbReference type="ARBA" id="ARBA00022643"/>
    </source>
</evidence>
<evidence type="ECO:0000256" key="5">
    <source>
        <dbReference type="ARBA" id="ARBA00060793"/>
    </source>
</evidence>
<keyword evidence="4 6" id="KW-0808">Transferase</keyword>
<evidence type="ECO:0000259" key="7">
    <source>
        <dbReference type="Pfam" id="PF02441"/>
    </source>
</evidence>
<feature type="binding site" evidence="6">
    <location>
        <position position="216"/>
    </location>
    <ligand>
        <name>dimethylallyl phosphate</name>
        <dbReference type="ChEBI" id="CHEBI:88052"/>
    </ligand>
</feature>
<sequence length="278" mass="30852">MKRLSFIRRRLLAPAAPRIILFQNIHPTQGTNSRLFSTGQPYSSRNTARDQTPHNIRASLEPTRPKRIVVGITGATGALYAIHILTLLRHLGVETHLIISKWALATLKYETSITEAEMRGLASRSYTAKDLSAPSASGSFQHDGMMIVPCSMKTLAAVRSGYCDDLISRAADVTLKEDRKLLLAIRETPLSSIHLENMLALRRANAIIFPPVPAFYTRPASIQEIVGQSAGRMLDMMGIFTDGFERWDGFKRTQAESHSQYKEGASGTVWQAFISSKH</sequence>
<feature type="binding site" evidence="6">
    <location>
        <position position="232"/>
    </location>
    <ligand>
        <name>dimethylallyl phosphate</name>
        <dbReference type="ChEBI" id="CHEBI:88052"/>
    </ligand>
</feature>
<feature type="binding site" evidence="6">
    <location>
        <position position="186"/>
    </location>
    <ligand>
        <name>FMN</name>
        <dbReference type="ChEBI" id="CHEBI:58210"/>
    </ligand>
</feature>
<dbReference type="Gene3D" id="3.40.50.1950">
    <property type="entry name" value="Flavin prenyltransferase-like"/>
    <property type="match status" value="1"/>
</dbReference>
<dbReference type="SUPFAM" id="SSF52507">
    <property type="entry name" value="Homo-oligomeric flavin-containing Cys decarboxylases, HFCD"/>
    <property type="match status" value="1"/>
</dbReference>
<dbReference type="GO" id="GO:0106141">
    <property type="term" value="F:flavin prenyltransferase activity"/>
    <property type="evidence" value="ECO:0007669"/>
    <property type="project" value="UniProtKB-EC"/>
</dbReference>
<dbReference type="AlphaFoldDB" id="X0H4C2"/>
<comment type="similarity">
    <text evidence="5 6">Belongs to the UbiX/PAD1 family.</text>
</comment>
<keyword evidence="3 6" id="KW-0288">FMN</keyword>
<dbReference type="FunFam" id="3.40.50.1950:FF:000001">
    <property type="entry name" value="Flavin prenyltransferase UbiX"/>
    <property type="match status" value="1"/>
</dbReference>
<organism evidence="8">
    <name type="scientific">Fusarium oxysporum f. sp. conglutinans race 2 54008</name>
    <dbReference type="NCBI Taxonomy" id="1089457"/>
    <lineage>
        <taxon>Eukaryota</taxon>
        <taxon>Fungi</taxon>
        <taxon>Dikarya</taxon>
        <taxon>Ascomycota</taxon>
        <taxon>Pezizomycotina</taxon>
        <taxon>Sordariomycetes</taxon>
        <taxon>Hypocreomycetidae</taxon>
        <taxon>Hypocreales</taxon>
        <taxon>Nectriaceae</taxon>
        <taxon>Fusarium</taxon>
        <taxon>Fusarium oxysporum species complex</taxon>
    </lineage>
</organism>
<evidence type="ECO:0000256" key="4">
    <source>
        <dbReference type="ARBA" id="ARBA00022679"/>
    </source>
</evidence>
<dbReference type="OrthoDB" id="5126881at2759"/>
<dbReference type="GO" id="GO:0016831">
    <property type="term" value="F:carboxy-lyase activity"/>
    <property type="evidence" value="ECO:0007669"/>
    <property type="project" value="TreeGrafter"/>
</dbReference>
<name>X0H4C2_FUSOX</name>
<gene>
    <name evidence="6" type="primary">PAD1</name>
    <name evidence="8" type="ORF">FOPG_17017</name>
</gene>
<dbReference type="Proteomes" id="UP000030676">
    <property type="component" value="Unassembled WGS sequence"/>
</dbReference>
<feature type="binding site" evidence="6">
    <location>
        <begin position="151"/>
        <end position="154"/>
    </location>
    <ligand>
        <name>FMN</name>
        <dbReference type="ChEBI" id="CHEBI:58210"/>
    </ligand>
</feature>
<keyword evidence="2 6" id="KW-0285">Flavoprotein</keyword>
<dbReference type="GO" id="GO:0005739">
    <property type="term" value="C:mitochondrion"/>
    <property type="evidence" value="ECO:0007669"/>
    <property type="project" value="UniProtKB-SubCell"/>
</dbReference>
<dbReference type="InterPro" id="IPR036551">
    <property type="entry name" value="Flavin_trans-like"/>
</dbReference>
<dbReference type="NCBIfam" id="NF004685">
    <property type="entry name" value="PRK06029.1"/>
    <property type="match status" value="1"/>
</dbReference>
<feature type="domain" description="Flavoprotein" evidence="7">
    <location>
        <begin position="66"/>
        <end position="228"/>
    </location>
</feature>
<comment type="catalytic activity">
    <reaction evidence="6">
        <text>dimethylallyl phosphate + FMNH2 = prenylated FMNH2 + phosphate</text>
        <dbReference type="Rhea" id="RHEA:37743"/>
        <dbReference type="ChEBI" id="CHEBI:43474"/>
        <dbReference type="ChEBI" id="CHEBI:57618"/>
        <dbReference type="ChEBI" id="CHEBI:87467"/>
        <dbReference type="ChEBI" id="CHEBI:88052"/>
        <dbReference type="EC" id="2.5.1.129"/>
    </reaction>
</comment>
<dbReference type="PANTHER" id="PTHR43374">
    <property type="entry name" value="FLAVIN PRENYLTRANSFERASE"/>
    <property type="match status" value="1"/>
</dbReference>
<comment type="function">
    <text evidence="6">Flavin prenyltransferase that catalyzes the synthesis of the prenylated FMN cofactor (prenyl-FMN) for the ferulic acid decarboxylase FDC1. The prenyltransferase is metal-independent and links a dimethylallyl moiety from dimethylallyl monophosphate (DMAP) to the flavin N5 and C6 atoms of FMN.</text>
</comment>
<comment type="subcellular location">
    <subcellularLocation>
        <location evidence="6">Mitochondrion</location>
    </subcellularLocation>
</comment>
<dbReference type="HAMAP" id="MF_01984">
    <property type="entry name" value="ubiX_pad"/>
    <property type="match status" value="1"/>
</dbReference>
<evidence type="ECO:0000313" key="8">
    <source>
        <dbReference type="EMBL" id="EXL66836.1"/>
    </source>
</evidence>
<accession>X0H4C2</accession>
<dbReference type="InterPro" id="IPR003382">
    <property type="entry name" value="Flavoprotein"/>
</dbReference>
<dbReference type="HOGENOM" id="CLU_074522_1_1_1"/>
<reference evidence="8" key="1">
    <citation type="submission" date="2011-11" db="EMBL/GenBank/DDBJ databases">
        <title>The Genome Sequence of Fusarium oxysporum PHW808.</title>
        <authorList>
            <consortium name="The Broad Institute Genome Sequencing Platform"/>
            <person name="Ma L.-J."/>
            <person name="Gale L.R."/>
            <person name="Schwartz D.C."/>
            <person name="Zhou S."/>
            <person name="Corby-Kistler H."/>
            <person name="Young S.K."/>
            <person name="Zeng Q."/>
            <person name="Gargeya S."/>
            <person name="Fitzgerald M."/>
            <person name="Haas B."/>
            <person name="Abouelleil A."/>
            <person name="Alvarado L."/>
            <person name="Arachchi H.M."/>
            <person name="Berlin A."/>
            <person name="Brown A."/>
            <person name="Chapman S.B."/>
            <person name="Chen Z."/>
            <person name="Dunbar C."/>
            <person name="Freedman E."/>
            <person name="Gearin G."/>
            <person name="Goldberg J."/>
            <person name="Griggs A."/>
            <person name="Gujja S."/>
            <person name="Heiman D."/>
            <person name="Howarth C."/>
            <person name="Larson L."/>
            <person name="Lui A."/>
            <person name="MacDonald P.J.P."/>
            <person name="Montmayeur A."/>
            <person name="Murphy C."/>
            <person name="Neiman D."/>
            <person name="Pearson M."/>
            <person name="Priest M."/>
            <person name="Roberts A."/>
            <person name="Saif S."/>
            <person name="Shea T."/>
            <person name="Shenoy N."/>
            <person name="Sisk P."/>
            <person name="Stolte C."/>
            <person name="Sykes S."/>
            <person name="Wortman J."/>
            <person name="Nusbaum C."/>
            <person name="Birren B."/>
        </authorList>
    </citation>
    <scope>NUCLEOTIDE SEQUENCE [LARGE SCALE GENOMIC DNA]</scope>
    <source>
        <strain evidence="8">54008</strain>
    </source>
</reference>
<reference evidence="8" key="2">
    <citation type="submission" date="2014-03" db="EMBL/GenBank/DDBJ databases">
        <title>The Genome Annotation of Fusarium oxysporum PHW808.</title>
        <authorList>
            <consortium name="The Broad Institute Genomics Platform"/>
            <person name="Ma L.-J."/>
            <person name="Corby-Kistler H."/>
            <person name="Broz K."/>
            <person name="Gale L.R."/>
            <person name="Jonkers W."/>
            <person name="O'Donnell K."/>
            <person name="Ploetz R."/>
            <person name="Steinberg C."/>
            <person name="Schwartz D.C."/>
            <person name="VanEtten H."/>
            <person name="Zhou S."/>
            <person name="Young S.K."/>
            <person name="Zeng Q."/>
            <person name="Gargeya S."/>
            <person name="Fitzgerald M."/>
            <person name="Abouelleil A."/>
            <person name="Alvarado L."/>
            <person name="Chapman S.B."/>
            <person name="Gainer-Dewar J."/>
            <person name="Goldberg J."/>
            <person name="Griggs A."/>
            <person name="Gujja S."/>
            <person name="Hansen M."/>
            <person name="Howarth C."/>
            <person name="Imamovic A."/>
            <person name="Ireland A."/>
            <person name="Larimer J."/>
            <person name="McCowan C."/>
            <person name="Murphy C."/>
            <person name="Pearson M."/>
            <person name="Poon T.W."/>
            <person name="Priest M."/>
            <person name="Roberts A."/>
            <person name="Saif S."/>
            <person name="Shea T."/>
            <person name="Sykes S."/>
            <person name="Wortman J."/>
            <person name="Nusbaum C."/>
            <person name="Birren B."/>
        </authorList>
    </citation>
    <scope>NUCLEOTIDE SEQUENCE</scope>
    <source>
        <strain evidence="8">54008</strain>
    </source>
</reference>
<keyword evidence="8" id="KW-0456">Lyase</keyword>
<proteinExistence type="inferred from homology"/>
<keyword evidence="6" id="KW-0496">Mitochondrion</keyword>